<dbReference type="InterPro" id="IPR041694">
    <property type="entry name" value="ADH_N_2"/>
</dbReference>
<feature type="domain" description="Enoyl reductase (ER)" evidence="2">
    <location>
        <begin position="19"/>
        <end position="339"/>
    </location>
</feature>
<dbReference type="InterPro" id="IPR013149">
    <property type="entry name" value="ADH-like_C"/>
</dbReference>
<dbReference type="Pfam" id="PF00107">
    <property type="entry name" value="ADH_zinc_N"/>
    <property type="match status" value="1"/>
</dbReference>
<comment type="caution">
    <text evidence="3">The sequence shown here is derived from an EMBL/GenBank/DDBJ whole genome shotgun (WGS) entry which is preliminary data.</text>
</comment>
<dbReference type="CDD" id="cd05288">
    <property type="entry name" value="PGDH"/>
    <property type="match status" value="1"/>
</dbReference>
<dbReference type="PANTHER" id="PTHR43205">
    <property type="entry name" value="PROSTAGLANDIN REDUCTASE"/>
    <property type="match status" value="1"/>
</dbReference>
<organism evidence="3 4">
    <name type="scientific">Nocardia callitridis</name>
    <dbReference type="NCBI Taxonomy" id="648753"/>
    <lineage>
        <taxon>Bacteria</taxon>
        <taxon>Bacillati</taxon>
        <taxon>Actinomycetota</taxon>
        <taxon>Actinomycetes</taxon>
        <taxon>Mycobacteriales</taxon>
        <taxon>Nocardiaceae</taxon>
        <taxon>Nocardia</taxon>
    </lineage>
</organism>
<sequence length="344" mass="36847">MPRTNRQWSLARTPRGRLTTDDLALVESPIPQIGPNEILVRNTWLSIDPSIRIRLSSTTPLGYLPPIRPGEPLVGLALGTVIDTRNPDFAVGDLVSHIFGFRDYAVIGTRADTIGGYGLPTRIDTRGMPPQWYLGPLGSSGLTAYAALTEVLQLRQEDTVWVSAAAGGVGAIAAQIAKLRGATVLGSAGRADKVEFLRQELGIAAFDYHDPTLHESLAELAPDGIDAYFDNVGGDHLAAAMDNLRPRGRIAVCGAVSGYDGAPHSGNPDLFQIVSKELRIQGFRAGSYNHLEGSMRQEVGGYLTAGDMVYHETIFDDLTQAPTALLAMLAGKTIGKTLCRLTSE</sequence>
<dbReference type="InterPro" id="IPR036291">
    <property type="entry name" value="NAD(P)-bd_dom_sf"/>
</dbReference>
<dbReference type="Gene3D" id="3.90.180.10">
    <property type="entry name" value="Medium-chain alcohol dehydrogenases, catalytic domain"/>
    <property type="match status" value="1"/>
</dbReference>
<dbReference type="EMBL" id="BAABJM010000002">
    <property type="protein sequence ID" value="GAA5055200.1"/>
    <property type="molecule type" value="Genomic_DNA"/>
</dbReference>
<accession>A0ABP9KEW1</accession>
<keyword evidence="1" id="KW-0560">Oxidoreductase</keyword>
<protein>
    <submittedName>
        <fullName evidence="3">NADP-dependent oxidoreductase</fullName>
    </submittedName>
</protein>
<dbReference type="Pfam" id="PF16884">
    <property type="entry name" value="ADH_N_2"/>
    <property type="match status" value="1"/>
</dbReference>
<evidence type="ECO:0000256" key="1">
    <source>
        <dbReference type="ARBA" id="ARBA00023002"/>
    </source>
</evidence>
<evidence type="ECO:0000313" key="4">
    <source>
        <dbReference type="Proteomes" id="UP001500603"/>
    </source>
</evidence>
<dbReference type="Proteomes" id="UP001500603">
    <property type="component" value="Unassembled WGS sequence"/>
</dbReference>
<proteinExistence type="predicted"/>
<dbReference type="InterPro" id="IPR045010">
    <property type="entry name" value="MDR_fam"/>
</dbReference>
<dbReference type="Gene3D" id="3.40.50.720">
    <property type="entry name" value="NAD(P)-binding Rossmann-like Domain"/>
    <property type="match status" value="1"/>
</dbReference>
<dbReference type="InterPro" id="IPR020843">
    <property type="entry name" value="ER"/>
</dbReference>
<dbReference type="SUPFAM" id="SSF50129">
    <property type="entry name" value="GroES-like"/>
    <property type="match status" value="1"/>
</dbReference>
<evidence type="ECO:0000259" key="2">
    <source>
        <dbReference type="SMART" id="SM00829"/>
    </source>
</evidence>
<evidence type="ECO:0000313" key="3">
    <source>
        <dbReference type="EMBL" id="GAA5055200.1"/>
    </source>
</evidence>
<keyword evidence="4" id="KW-1185">Reference proteome</keyword>
<dbReference type="RefSeq" id="WP_345496053.1">
    <property type="nucleotide sequence ID" value="NZ_BAABJM010000002.1"/>
</dbReference>
<dbReference type="InterPro" id="IPR011032">
    <property type="entry name" value="GroES-like_sf"/>
</dbReference>
<reference evidence="4" key="1">
    <citation type="journal article" date="2019" name="Int. J. Syst. Evol. Microbiol.">
        <title>The Global Catalogue of Microorganisms (GCM) 10K type strain sequencing project: providing services to taxonomists for standard genome sequencing and annotation.</title>
        <authorList>
            <consortium name="The Broad Institute Genomics Platform"/>
            <consortium name="The Broad Institute Genome Sequencing Center for Infectious Disease"/>
            <person name="Wu L."/>
            <person name="Ma J."/>
        </authorList>
    </citation>
    <scope>NUCLEOTIDE SEQUENCE [LARGE SCALE GENOMIC DNA]</scope>
    <source>
        <strain evidence="4">JCM 18298</strain>
    </source>
</reference>
<dbReference type="SMART" id="SM00829">
    <property type="entry name" value="PKS_ER"/>
    <property type="match status" value="1"/>
</dbReference>
<gene>
    <name evidence="3" type="ORF">GCM10023318_31030</name>
</gene>
<dbReference type="PANTHER" id="PTHR43205:SF7">
    <property type="entry name" value="PROSTAGLANDIN REDUCTASE 1"/>
    <property type="match status" value="1"/>
</dbReference>
<name>A0ABP9KEW1_9NOCA</name>
<dbReference type="SUPFAM" id="SSF51735">
    <property type="entry name" value="NAD(P)-binding Rossmann-fold domains"/>
    <property type="match status" value="1"/>
</dbReference>